<keyword evidence="6 8" id="KW-0482">Metalloprotease</keyword>
<evidence type="ECO:0000256" key="5">
    <source>
        <dbReference type="ARBA" id="ARBA00022833"/>
    </source>
</evidence>
<dbReference type="Gene3D" id="3.90.132.10">
    <property type="entry name" value="Leishmanolysin , domain 2"/>
    <property type="match status" value="1"/>
</dbReference>
<proteinExistence type="inferred from homology"/>
<dbReference type="GO" id="GO:0005737">
    <property type="term" value="C:cytoplasm"/>
    <property type="evidence" value="ECO:0007669"/>
    <property type="project" value="TreeGrafter"/>
</dbReference>
<dbReference type="EC" id="3.4.24.-" evidence="9"/>
<dbReference type="Pfam" id="PF01457">
    <property type="entry name" value="Peptidase_M8"/>
    <property type="match status" value="1"/>
</dbReference>
<evidence type="ECO:0000256" key="8">
    <source>
        <dbReference type="PIRSR" id="PIRSR601577-2"/>
    </source>
</evidence>
<dbReference type="GO" id="GO:0007155">
    <property type="term" value="P:cell adhesion"/>
    <property type="evidence" value="ECO:0007669"/>
    <property type="project" value="InterPro"/>
</dbReference>
<feature type="binding site" evidence="8">
    <location>
        <position position="233"/>
    </location>
    <ligand>
        <name>Zn(2+)</name>
        <dbReference type="ChEBI" id="CHEBI:29105"/>
        <note>catalytic</note>
    </ligand>
</feature>
<comment type="similarity">
    <text evidence="1 9">Belongs to the peptidase M8 family.</text>
</comment>
<dbReference type="Gene3D" id="2.10.55.10">
    <property type="entry name" value="Leishmanolysin domain 3"/>
    <property type="match status" value="1"/>
</dbReference>
<dbReference type="GO" id="GO:0004222">
    <property type="term" value="F:metalloendopeptidase activity"/>
    <property type="evidence" value="ECO:0007669"/>
    <property type="project" value="UniProtKB-UniRule"/>
</dbReference>
<dbReference type="SUPFAM" id="SSF55486">
    <property type="entry name" value="Metalloproteases ('zincins'), catalytic domain"/>
    <property type="match status" value="1"/>
</dbReference>
<organism evidence="10 11">
    <name type="scientific">Calicophoron daubneyi</name>
    <name type="common">Rumen fluke</name>
    <name type="synonym">Paramphistomum daubneyi</name>
    <dbReference type="NCBI Taxonomy" id="300641"/>
    <lineage>
        <taxon>Eukaryota</taxon>
        <taxon>Metazoa</taxon>
        <taxon>Spiralia</taxon>
        <taxon>Lophotrochozoa</taxon>
        <taxon>Platyhelminthes</taxon>
        <taxon>Trematoda</taxon>
        <taxon>Digenea</taxon>
        <taxon>Plagiorchiida</taxon>
        <taxon>Pronocephalata</taxon>
        <taxon>Paramphistomoidea</taxon>
        <taxon>Paramphistomidae</taxon>
        <taxon>Calicophoron</taxon>
    </lineage>
</organism>
<feature type="binding site" evidence="8">
    <location>
        <position position="336"/>
    </location>
    <ligand>
        <name>Zn(2+)</name>
        <dbReference type="ChEBI" id="CHEBI:29105"/>
        <note>catalytic</note>
    </ligand>
</feature>
<reference evidence="10" key="1">
    <citation type="submission" date="2024-06" db="EMBL/GenBank/DDBJ databases">
        <authorList>
            <person name="Liu X."/>
            <person name="Lenzi L."/>
            <person name="Haldenby T S."/>
            <person name="Uol C."/>
        </authorList>
    </citation>
    <scope>NUCLEOTIDE SEQUENCE</scope>
</reference>
<accession>A0AAV2TND5</accession>
<dbReference type="GO" id="GO:0006508">
    <property type="term" value="P:proteolysis"/>
    <property type="evidence" value="ECO:0007669"/>
    <property type="project" value="UniProtKB-KW"/>
</dbReference>
<dbReference type="PANTHER" id="PTHR10942">
    <property type="entry name" value="LEISHMANOLYSIN-LIKE PEPTIDASE"/>
    <property type="match status" value="1"/>
</dbReference>
<evidence type="ECO:0000256" key="1">
    <source>
        <dbReference type="ARBA" id="ARBA00005860"/>
    </source>
</evidence>
<comment type="cofactor">
    <cofactor evidence="8 9">
        <name>Zn(2+)</name>
        <dbReference type="ChEBI" id="CHEBI:29105"/>
    </cofactor>
    <text evidence="8 9">Binds 1 zinc ion per subunit.</text>
</comment>
<dbReference type="Gene3D" id="3.10.170.20">
    <property type="match status" value="1"/>
</dbReference>
<evidence type="ECO:0000256" key="3">
    <source>
        <dbReference type="ARBA" id="ARBA00022723"/>
    </source>
</evidence>
<keyword evidence="9" id="KW-0732">Signal</keyword>
<keyword evidence="5 8" id="KW-0862">Zinc</keyword>
<dbReference type="AlphaFoldDB" id="A0AAV2TND5"/>
<evidence type="ECO:0000256" key="2">
    <source>
        <dbReference type="ARBA" id="ARBA00022670"/>
    </source>
</evidence>
<name>A0AAV2TND5_CALDB</name>
<feature type="signal peptide" evidence="9">
    <location>
        <begin position="1"/>
        <end position="25"/>
    </location>
</feature>
<evidence type="ECO:0000256" key="7">
    <source>
        <dbReference type="ARBA" id="ARBA00039717"/>
    </source>
</evidence>
<gene>
    <name evidence="10" type="ORF">CDAUBV1_LOCUS13264</name>
</gene>
<protein>
    <recommendedName>
        <fullName evidence="7 9">Leishmanolysin-like peptidase</fullName>
        <ecNumber evidence="9">3.4.24.-</ecNumber>
    </recommendedName>
</protein>
<dbReference type="InterPro" id="IPR001577">
    <property type="entry name" value="Peptidase_M8"/>
</dbReference>
<feature type="binding site" evidence="8">
    <location>
        <position position="229"/>
    </location>
    <ligand>
        <name>Zn(2+)</name>
        <dbReference type="ChEBI" id="CHEBI:29105"/>
        <note>catalytic</note>
    </ligand>
</feature>
<evidence type="ECO:0000256" key="6">
    <source>
        <dbReference type="ARBA" id="ARBA00023049"/>
    </source>
</evidence>
<dbReference type="GO" id="GO:0016020">
    <property type="term" value="C:membrane"/>
    <property type="evidence" value="ECO:0007669"/>
    <property type="project" value="InterPro"/>
</dbReference>
<dbReference type="PANTHER" id="PTHR10942:SF0">
    <property type="entry name" value="LEISHMANOLYSIN-LIKE PEPTIDASE"/>
    <property type="match status" value="1"/>
</dbReference>
<evidence type="ECO:0000256" key="9">
    <source>
        <dbReference type="RuleBase" id="RU366077"/>
    </source>
</evidence>
<dbReference type="Proteomes" id="UP001497525">
    <property type="component" value="Unassembled WGS sequence"/>
</dbReference>
<dbReference type="FunFam" id="3.90.132.10:FF:000001">
    <property type="entry name" value="leishmanolysin-like peptidase isoform X2"/>
    <property type="match status" value="1"/>
</dbReference>
<keyword evidence="3 8" id="KW-0479">Metal-binding</keyword>
<sequence length="627" mass="70385">MKCNLTLTILMEAVCFLVLSWSHQAGIPHLCWTPTDVNLSIAFVPQWQGLRPKTLRITPFYTSAFSSLYQSANIKSQIIEPALDFWRHALAAKNPNPSMLGSEGEEDDESQIHPLAGDIEGSVSSEEHSDEEIQCYGLTYPEEKRNHDKSGEDVPFTHNHAVWPSETDFLLLIDSKEDENCHKPIGAYATPCRIDSNLNRPIVGMLNICPGKFSLQFPDVVQTNSVIMHQLAHALGFTPVMFAFMRYEGGMPRTARDPQTGLPTLGKNPDGSYIPSPATIANQVRSWKSLKGEYIDKIQVMQTPSVLKFARSHFGCGNMDGVEMENEGGNGTAFAHFEKRIVYDEIMSGAILNEAFVSGLTLSYFQDTGWYYVNMSMAQKWTYGKGRGCDFVKKSCYEYMEIQRANKASIRPYCTVSKVASAAHCIPGRNAYGFCNVVRHREVLPPRNRYLNFPSDKSSQYGGERSLMDYCPVVEPVIFPRQMKVRGRTGVCDEPRNNYNESEENVHSESFGKDSLCIDHLNYWRTLTRTNPPYFSLQVFASCHKYKCSKSSGLIISIENEEYTCPLTGGLIEVMIRRRKNILVGEAICPVCSTVCSDCPVSGAVNTPWSLRLLTELLFLCVLLCIL</sequence>
<comment type="caution">
    <text evidence="10">The sequence shown here is derived from an EMBL/GenBank/DDBJ whole genome shotgun (WGS) entry which is preliminary data.</text>
</comment>
<evidence type="ECO:0000256" key="4">
    <source>
        <dbReference type="ARBA" id="ARBA00022801"/>
    </source>
</evidence>
<keyword evidence="2 9" id="KW-0645">Protease</keyword>
<evidence type="ECO:0000313" key="10">
    <source>
        <dbReference type="EMBL" id="CAL5138444.1"/>
    </source>
</evidence>
<dbReference type="EMBL" id="CAXLJL010000489">
    <property type="protein sequence ID" value="CAL5138444.1"/>
    <property type="molecule type" value="Genomic_DNA"/>
</dbReference>
<evidence type="ECO:0000313" key="11">
    <source>
        <dbReference type="Proteomes" id="UP001497525"/>
    </source>
</evidence>
<keyword evidence="4 9" id="KW-0378">Hydrolase</keyword>
<feature type="chain" id="PRO_5043102680" description="Leishmanolysin-like peptidase" evidence="9">
    <location>
        <begin position="26"/>
        <end position="627"/>
    </location>
</feature>
<dbReference type="GO" id="GO:0046872">
    <property type="term" value="F:metal ion binding"/>
    <property type="evidence" value="ECO:0007669"/>
    <property type="project" value="UniProtKB-KW"/>
</dbReference>